<feature type="transmembrane region" description="Helical" evidence="7">
    <location>
        <begin position="227"/>
        <end position="260"/>
    </location>
</feature>
<dbReference type="GO" id="GO:0005886">
    <property type="term" value="C:plasma membrane"/>
    <property type="evidence" value="ECO:0007669"/>
    <property type="project" value="UniProtKB-SubCell"/>
</dbReference>
<dbReference type="PANTHER" id="PTHR30487:SF0">
    <property type="entry name" value="PREPILIN LEADER PEPTIDASE_N-METHYLTRANSFERASE-RELATED"/>
    <property type="match status" value="1"/>
</dbReference>
<evidence type="ECO:0000256" key="7">
    <source>
        <dbReference type="SAM" id="Phobius"/>
    </source>
</evidence>
<feature type="transmembrane region" description="Helical" evidence="7">
    <location>
        <begin position="105"/>
        <end position="127"/>
    </location>
</feature>
<feature type="transmembrane region" description="Helical" evidence="7">
    <location>
        <begin position="6"/>
        <end position="27"/>
    </location>
</feature>
<dbReference type="InterPro" id="IPR050882">
    <property type="entry name" value="Prepilin_peptidase/N-MTase"/>
</dbReference>
<feature type="transmembrane region" description="Helical" evidence="7">
    <location>
        <begin position="194"/>
        <end position="215"/>
    </location>
</feature>
<keyword evidence="5 7" id="KW-1133">Transmembrane helix</keyword>
<keyword evidence="6 7" id="KW-0472">Membrane</keyword>
<dbReference type="GO" id="GO:0004190">
    <property type="term" value="F:aspartic-type endopeptidase activity"/>
    <property type="evidence" value="ECO:0007669"/>
    <property type="project" value="InterPro"/>
</dbReference>
<evidence type="ECO:0000259" key="8">
    <source>
        <dbReference type="Pfam" id="PF01478"/>
    </source>
</evidence>
<organism evidence="10 11">
    <name type="scientific">Candidatus Daviesbacteria bacterium RIFCSPLOWO2_01_FULL_40_24</name>
    <dbReference type="NCBI Taxonomy" id="1797787"/>
    <lineage>
        <taxon>Bacteria</taxon>
        <taxon>Candidatus Daviesiibacteriota</taxon>
    </lineage>
</organism>
<feature type="transmembrane region" description="Helical" evidence="7">
    <location>
        <begin position="75"/>
        <end position="93"/>
    </location>
</feature>
<protein>
    <recommendedName>
        <fullName evidence="12">Peptidase A24A N-terminal domain-containing protein</fullName>
    </recommendedName>
</protein>
<sequence>MITQVLIGFIIGAVLGSFVAATSYRLIHKKSLKGRSVCESCKKAIQWYDLVPVFSYFILKGKCRKCNQKIGKESFLVEIIMGALVALLLYQSLPLSGLATPGVDNLLWVLGILFKMFVLVILAVVFLVDLKTGYIYDKITYPAVLISVIYWLTTSALSSWEFYRRISALPIGTFLMPPNSNYLTNHILYIWEGAFWALLSGLGAAVFFILLILITKGRGMGWGDVKFVLFLGLVLSFPKIMVGLFLAFLFGAVTSILMIIIGKKKLGQTVPFGPFLSLGALLVLLWGEQIMNFYLKYLGV</sequence>
<name>A0A1F5MJW7_9BACT</name>
<evidence type="ECO:0000256" key="1">
    <source>
        <dbReference type="ARBA" id="ARBA00004651"/>
    </source>
</evidence>
<dbReference type="Pfam" id="PF01478">
    <property type="entry name" value="Peptidase_A24"/>
    <property type="match status" value="1"/>
</dbReference>
<comment type="caution">
    <text evidence="10">The sequence shown here is derived from an EMBL/GenBank/DDBJ whole genome shotgun (WGS) entry which is preliminary data.</text>
</comment>
<evidence type="ECO:0000313" key="10">
    <source>
        <dbReference type="EMBL" id="OGE65652.1"/>
    </source>
</evidence>
<dbReference type="Proteomes" id="UP000178017">
    <property type="component" value="Unassembled WGS sequence"/>
</dbReference>
<feature type="transmembrane region" description="Helical" evidence="7">
    <location>
        <begin position="272"/>
        <end position="295"/>
    </location>
</feature>
<dbReference type="InterPro" id="IPR010627">
    <property type="entry name" value="Prepilin_pept_A24_N"/>
</dbReference>
<evidence type="ECO:0000313" key="11">
    <source>
        <dbReference type="Proteomes" id="UP000178017"/>
    </source>
</evidence>
<feature type="transmembrane region" description="Helical" evidence="7">
    <location>
        <begin position="139"/>
        <end position="160"/>
    </location>
</feature>
<dbReference type="Gene3D" id="1.20.120.1220">
    <property type="match status" value="1"/>
</dbReference>
<dbReference type="PANTHER" id="PTHR30487">
    <property type="entry name" value="TYPE 4 PREPILIN-LIKE PROTEINS LEADER PEPTIDE-PROCESSING ENZYME"/>
    <property type="match status" value="1"/>
</dbReference>
<keyword evidence="4 7" id="KW-0812">Transmembrane</keyword>
<feature type="domain" description="Prepilin type IV endopeptidase peptidase" evidence="8">
    <location>
        <begin position="196"/>
        <end position="255"/>
    </location>
</feature>
<dbReference type="EMBL" id="MFDO01000014">
    <property type="protein sequence ID" value="OGE65652.1"/>
    <property type="molecule type" value="Genomic_DNA"/>
</dbReference>
<evidence type="ECO:0000256" key="3">
    <source>
        <dbReference type="ARBA" id="ARBA00022475"/>
    </source>
</evidence>
<feature type="domain" description="Prepilin peptidase A24 N-terminal" evidence="9">
    <location>
        <begin position="10"/>
        <end position="91"/>
    </location>
</feature>
<keyword evidence="3" id="KW-1003">Cell membrane</keyword>
<dbReference type="InterPro" id="IPR000045">
    <property type="entry name" value="Prepilin_IV_endopep_pep"/>
</dbReference>
<accession>A0A1F5MJW7</accession>
<comment type="similarity">
    <text evidence="2">Belongs to the peptidase A24 family.</text>
</comment>
<gene>
    <name evidence="10" type="ORF">A3B49_00220</name>
</gene>
<dbReference type="Pfam" id="PF06750">
    <property type="entry name" value="A24_N_bact"/>
    <property type="match status" value="1"/>
</dbReference>
<comment type="subcellular location">
    <subcellularLocation>
        <location evidence="1">Cell membrane</location>
        <topology evidence="1">Multi-pass membrane protein</topology>
    </subcellularLocation>
</comment>
<evidence type="ECO:0000256" key="5">
    <source>
        <dbReference type="ARBA" id="ARBA00022989"/>
    </source>
</evidence>
<evidence type="ECO:0000256" key="6">
    <source>
        <dbReference type="ARBA" id="ARBA00023136"/>
    </source>
</evidence>
<evidence type="ECO:0008006" key="12">
    <source>
        <dbReference type="Google" id="ProtNLM"/>
    </source>
</evidence>
<reference evidence="10 11" key="1">
    <citation type="journal article" date="2016" name="Nat. Commun.">
        <title>Thousands of microbial genomes shed light on interconnected biogeochemical processes in an aquifer system.</title>
        <authorList>
            <person name="Anantharaman K."/>
            <person name="Brown C.T."/>
            <person name="Hug L.A."/>
            <person name="Sharon I."/>
            <person name="Castelle C.J."/>
            <person name="Probst A.J."/>
            <person name="Thomas B.C."/>
            <person name="Singh A."/>
            <person name="Wilkins M.J."/>
            <person name="Karaoz U."/>
            <person name="Brodie E.L."/>
            <person name="Williams K.H."/>
            <person name="Hubbard S.S."/>
            <person name="Banfield J.F."/>
        </authorList>
    </citation>
    <scope>NUCLEOTIDE SEQUENCE [LARGE SCALE GENOMIC DNA]</scope>
</reference>
<proteinExistence type="inferred from homology"/>
<evidence type="ECO:0000256" key="4">
    <source>
        <dbReference type="ARBA" id="ARBA00022692"/>
    </source>
</evidence>
<evidence type="ECO:0000259" key="9">
    <source>
        <dbReference type="Pfam" id="PF06750"/>
    </source>
</evidence>
<dbReference type="GO" id="GO:0006465">
    <property type="term" value="P:signal peptide processing"/>
    <property type="evidence" value="ECO:0007669"/>
    <property type="project" value="TreeGrafter"/>
</dbReference>
<evidence type="ECO:0000256" key="2">
    <source>
        <dbReference type="ARBA" id="ARBA00005801"/>
    </source>
</evidence>
<dbReference type="AlphaFoldDB" id="A0A1F5MJW7"/>